<evidence type="ECO:0000256" key="1">
    <source>
        <dbReference type="ARBA" id="ARBA00000971"/>
    </source>
</evidence>
<evidence type="ECO:0000256" key="7">
    <source>
        <dbReference type="PROSITE-ProRule" id="PRU00339"/>
    </source>
</evidence>
<dbReference type="PRINTS" id="PR00153">
    <property type="entry name" value="CSAPPISMRASE"/>
</dbReference>
<dbReference type="GO" id="GO:0016018">
    <property type="term" value="F:cyclosporin A binding"/>
    <property type="evidence" value="ECO:0007669"/>
    <property type="project" value="TreeGrafter"/>
</dbReference>
<evidence type="ECO:0000256" key="3">
    <source>
        <dbReference type="ARBA" id="ARBA00022737"/>
    </source>
</evidence>
<evidence type="ECO:0000256" key="6">
    <source>
        <dbReference type="ARBA" id="ARBA00023235"/>
    </source>
</evidence>
<evidence type="ECO:0000313" key="10">
    <source>
        <dbReference type="Proteomes" id="UP000189911"/>
    </source>
</evidence>
<sequence length="398" mass="45140">MAGQIVFLDIKIDSQSIGRIVLELFWEKAPKSCANFYKLCVDGVRIGQQTFGYKNNCFHRLIQTFMIQAGDVVYGAGDRTVNKSSEIGRGGCSIYAKETEIEARNEAPEPSASVQCYGDFEDENLGEFPEPFMLAMANMGAPDSNSSQFFITTSSAPHLSHKHSIFGRVIHGKSVVRTVERCKVDSDGFPVEAVVIENCGEWQQSMGIPVFNTSNDTIGGDVYEEFPDDDLNFDKESAEQAFEAASIIKNSGSLLFKQKDFHNAHFKYTKSLRYVNEFIPETDVNKDYNAKFIDLKAKLYLNMTLVQFQVQDYEKASMYATYLLEMSETSQVDKAKAYYRRGNCHYAKKRFDKALDDYKSCKENNPSDEVVDRKILESETRLEEAKEKTKKNIAKFFS</sequence>
<evidence type="ECO:0000256" key="4">
    <source>
        <dbReference type="ARBA" id="ARBA00022803"/>
    </source>
</evidence>
<dbReference type="Proteomes" id="UP000189911">
    <property type="component" value="Chromosome G"/>
</dbReference>
<dbReference type="Gene3D" id="2.40.100.10">
    <property type="entry name" value="Cyclophilin-like"/>
    <property type="match status" value="1"/>
</dbReference>
<dbReference type="GO" id="GO:0005829">
    <property type="term" value="C:cytosol"/>
    <property type="evidence" value="ECO:0007669"/>
    <property type="project" value="TreeGrafter"/>
</dbReference>
<dbReference type="InterPro" id="IPR020892">
    <property type="entry name" value="Cyclophilin-type_PPIase_CS"/>
</dbReference>
<keyword evidence="5" id="KW-0697">Rotamase</keyword>
<feature type="domain" description="PPIase cyclophilin-type" evidence="8">
    <location>
        <begin position="7"/>
        <end position="201"/>
    </location>
</feature>
<dbReference type="EC" id="5.2.1.8" evidence="2"/>
<feature type="repeat" description="TPR" evidence="7">
    <location>
        <begin position="335"/>
        <end position="368"/>
    </location>
</feature>
<dbReference type="PROSITE" id="PS50072">
    <property type="entry name" value="CSA_PPIASE_2"/>
    <property type="match status" value="1"/>
</dbReference>
<keyword evidence="3" id="KW-0677">Repeat</keyword>
<accession>A0A1G4KKI2</accession>
<dbReference type="FunFam" id="1.25.40.10:FF:000029">
    <property type="entry name" value="peptidyl-prolyl cis-trans isomerase D"/>
    <property type="match status" value="1"/>
</dbReference>
<evidence type="ECO:0000259" key="8">
    <source>
        <dbReference type="PROSITE" id="PS50072"/>
    </source>
</evidence>
<organism evidence="9 10">
    <name type="scientific">Lachancea nothofagi CBS 11611</name>
    <dbReference type="NCBI Taxonomy" id="1266666"/>
    <lineage>
        <taxon>Eukaryota</taxon>
        <taxon>Fungi</taxon>
        <taxon>Dikarya</taxon>
        <taxon>Ascomycota</taxon>
        <taxon>Saccharomycotina</taxon>
        <taxon>Saccharomycetes</taxon>
        <taxon>Saccharomycetales</taxon>
        <taxon>Saccharomycetaceae</taxon>
        <taxon>Lachancea</taxon>
    </lineage>
</organism>
<dbReference type="GO" id="GO:0003755">
    <property type="term" value="F:peptidyl-prolyl cis-trans isomerase activity"/>
    <property type="evidence" value="ECO:0007669"/>
    <property type="project" value="UniProtKB-KW"/>
</dbReference>
<dbReference type="PROSITE" id="PS50005">
    <property type="entry name" value="TPR"/>
    <property type="match status" value="1"/>
</dbReference>
<dbReference type="InterPro" id="IPR019734">
    <property type="entry name" value="TPR_rpt"/>
</dbReference>
<evidence type="ECO:0000256" key="5">
    <source>
        <dbReference type="ARBA" id="ARBA00023110"/>
    </source>
</evidence>
<proteinExistence type="predicted"/>
<reference evidence="10" key="1">
    <citation type="submission" date="2016-03" db="EMBL/GenBank/DDBJ databases">
        <authorList>
            <person name="Devillers Hugo."/>
        </authorList>
    </citation>
    <scope>NUCLEOTIDE SEQUENCE [LARGE SCALE GENOMIC DNA]</scope>
</reference>
<dbReference type="EMBL" id="LT598453">
    <property type="protein sequence ID" value="SCV05002.1"/>
    <property type="molecule type" value="Genomic_DNA"/>
</dbReference>
<comment type="catalytic activity">
    <reaction evidence="1">
        <text>[protein]-peptidylproline (omega=180) = [protein]-peptidylproline (omega=0)</text>
        <dbReference type="Rhea" id="RHEA:16237"/>
        <dbReference type="Rhea" id="RHEA-COMP:10747"/>
        <dbReference type="Rhea" id="RHEA-COMP:10748"/>
        <dbReference type="ChEBI" id="CHEBI:83833"/>
        <dbReference type="ChEBI" id="CHEBI:83834"/>
        <dbReference type="EC" id="5.2.1.8"/>
    </reaction>
</comment>
<dbReference type="PROSITE" id="PS00170">
    <property type="entry name" value="CSA_PPIASE_1"/>
    <property type="match status" value="1"/>
</dbReference>
<dbReference type="GO" id="GO:0051082">
    <property type="term" value="F:unfolded protein binding"/>
    <property type="evidence" value="ECO:0007669"/>
    <property type="project" value="UniProtKB-ARBA"/>
</dbReference>
<keyword evidence="4 7" id="KW-0802">TPR repeat</keyword>
<keyword evidence="10" id="KW-1185">Reference proteome</keyword>
<dbReference type="Gene3D" id="1.25.40.10">
    <property type="entry name" value="Tetratricopeptide repeat domain"/>
    <property type="match status" value="1"/>
</dbReference>
<protein>
    <recommendedName>
        <fullName evidence="2">peptidylprolyl isomerase</fullName>
        <ecNumber evidence="2">5.2.1.8</ecNumber>
    </recommendedName>
</protein>
<dbReference type="SUPFAM" id="SSF50891">
    <property type="entry name" value="Cyclophilin-like"/>
    <property type="match status" value="1"/>
</dbReference>
<dbReference type="Pfam" id="PF00515">
    <property type="entry name" value="TPR_1"/>
    <property type="match status" value="1"/>
</dbReference>
<dbReference type="Pfam" id="PF00160">
    <property type="entry name" value="Pro_isomerase"/>
    <property type="match status" value="1"/>
</dbReference>
<dbReference type="OrthoDB" id="407558at2759"/>
<dbReference type="PANTHER" id="PTHR11071:SF561">
    <property type="entry name" value="PEPTIDYL-PROLYL CIS-TRANS ISOMERASE D-RELATED"/>
    <property type="match status" value="1"/>
</dbReference>
<dbReference type="SMART" id="SM00028">
    <property type="entry name" value="TPR"/>
    <property type="match status" value="3"/>
</dbReference>
<dbReference type="InterPro" id="IPR002130">
    <property type="entry name" value="Cyclophilin-type_PPIase_dom"/>
</dbReference>
<dbReference type="PANTHER" id="PTHR11071">
    <property type="entry name" value="PEPTIDYL-PROLYL CIS-TRANS ISOMERASE"/>
    <property type="match status" value="1"/>
</dbReference>
<evidence type="ECO:0000313" key="9">
    <source>
        <dbReference type="EMBL" id="SCV05002.1"/>
    </source>
</evidence>
<dbReference type="AlphaFoldDB" id="A0A1G4KKI2"/>
<dbReference type="GO" id="GO:0042026">
    <property type="term" value="P:protein refolding"/>
    <property type="evidence" value="ECO:0007669"/>
    <property type="project" value="UniProtKB-ARBA"/>
</dbReference>
<keyword evidence="6" id="KW-0413">Isomerase</keyword>
<gene>
    <name evidence="9" type="ORF">LANO_0G16336G</name>
</gene>
<name>A0A1G4KKI2_9SACH</name>
<evidence type="ECO:0000256" key="2">
    <source>
        <dbReference type="ARBA" id="ARBA00013194"/>
    </source>
</evidence>
<dbReference type="InterPro" id="IPR029000">
    <property type="entry name" value="Cyclophilin-like_dom_sf"/>
</dbReference>
<dbReference type="SUPFAM" id="SSF48452">
    <property type="entry name" value="TPR-like"/>
    <property type="match status" value="1"/>
</dbReference>
<dbReference type="InterPro" id="IPR011990">
    <property type="entry name" value="TPR-like_helical_dom_sf"/>
</dbReference>